<feature type="region of interest" description="Disordered" evidence="1">
    <location>
        <begin position="49"/>
        <end position="111"/>
    </location>
</feature>
<evidence type="ECO:0000256" key="1">
    <source>
        <dbReference type="SAM" id="MobiDB-lite"/>
    </source>
</evidence>
<dbReference type="PANTHER" id="PTHR34404:SF2">
    <property type="entry name" value="CONSERVED SERINE RICH PROTEIN"/>
    <property type="match status" value="1"/>
</dbReference>
<feature type="compositionally biased region" description="Low complexity" evidence="1">
    <location>
        <begin position="84"/>
        <end position="111"/>
    </location>
</feature>
<sequence>MPVYEYRCKECGYEFDKHQSFAEARLTDCPNCEAKGALRKVFGNVGVTFKGSGFYRTDSRSTDSSSLSSNGSQNGAKKSESKSESSAASGSKSESKPAAASSSTSSTAKAA</sequence>
<dbReference type="NCBIfam" id="TIGR02605">
    <property type="entry name" value="CxxC_CxxC_SSSS"/>
    <property type="match status" value="1"/>
</dbReference>
<name>A0A6L5G643_9ACTN</name>
<proteinExistence type="predicted"/>
<feature type="domain" description="Putative regulatory protein FmdB zinc ribbon" evidence="2">
    <location>
        <begin position="1"/>
        <end position="43"/>
    </location>
</feature>
<keyword evidence="4" id="KW-1185">Reference proteome</keyword>
<evidence type="ECO:0000313" key="4">
    <source>
        <dbReference type="Proteomes" id="UP000477750"/>
    </source>
</evidence>
<accession>A0A6L5G643</accession>
<dbReference type="SMART" id="SM00834">
    <property type="entry name" value="CxxC_CXXC_SSSS"/>
    <property type="match status" value="1"/>
</dbReference>
<dbReference type="RefSeq" id="WP_322632989.1">
    <property type="nucleotide sequence ID" value="NZ_WIAO01000005.1"/>
</dbReference>
<organism evidence="3 4">
    <name type="scientific">Glycomyces albidus</name>
    <dbReference type="NCBI Taxonomy" id="2656774"/>
    <lineage>
        <taxon>Bacteria</taxon>
        <taxon>Bacillati</taxon>
        <taxon>Actinomycetota</taxon>
        <taxon>Actinomycetes</taxon>
        <taxon>Glycomycetales</taxon>
        <taxon>Glycomycetaceae</taxon>
        <taxon>Glycomyces</taxon>
    </lineage>
</organism>
<evidence type="ECO:0000259" key="2">
    <source>
        <dbReference type="SMART" id="SM00834"/>
    </source>
</evidence>
<protein>
    <submittedName>
        <fullName evidence="3">FmdB family transcriptional regulator</fullName>
    </submittedName>
</protein>
<dbReference type="PANTHER" id="PTHR34404">
    <property type="entry name" value="REGULATORY PROTEIN, FMDB FAMILY"/>
    <property type="match status" value="1"/>
</dbReference>
<dbReference type="Pfam" id="PF09723">
    <property type="entry name" value="Zn_ribbon_8"/>
    <property type="match status" value="1"/>
</dbReference>
<comment type="caution">
    <text evidence="3">The sequence shown here is derived from an EMBL/GenBank/DDBJ whole genome shotgun (WGS) entry which is preliminary data.</text>
</comment>
<reference evidence="3 4" key="1">
    <citation type="submission" date="2019-10" db="EMBL/GenBank/DDBJ databases">
        <title>Glycomyces albidus sp. nov., a novel actinomycete isolated from rhizosphere soil of wheat (Triticum aestivum L.).</title>
        <authorList>
            <person name="Qian L."/>
        </authorList>
    </citation>
    <scope>NUCLEOTIDE SEQUENCE [LARGE SCALE GENOMIC DNA]</scope>
    <source>
        <strain evidence="3 4">NEAU-7082</strain>
    </source>
</reference>
<feature type="compositionally biased region" description="Low complexity" evidence="1">
    <location>
        <begin position="62"/>
        <end position="76"/>
    </location>
</feature>
<evidence type="ECO:0000313" key="3">
    <source>
        <dbReference type="EMBL" id="MQM25119.1"/>
    </source>
</evidence>
<dbReference type="AlphaFoldDB" id="A0A6L5G643"/>
<gene>
    <name evidence="3" type="ORF">GFD30_05945</name>
</gene>
<dbReference type="InterPro" id="IPR013429">
    <property type="entry name" value="Regulatory_FmdB_Zinc_ribbon"/>
</dbReference>
<dbReference type="EMBL" id="WIAO01000005">
    <property type="protein sequence ID" value="MQM25119.1"/>
    <property type="molecule type" value="Genomic_DNA"/>
</dbReference>
<dbReference type="Proteomes" id="UP000477750">
    <property type="component" value="Unassembled WGS sequence"/>
</dbReference>